<dbReference type="PANTHER" id="PTHR12295">
    <property type="entry name" value="FURRY-RELATED"/>
    <property type="match status" value="1"/>
</dbReference>
<proteinExistence type="predicted"/>
<accession>A0ABQ8YNB1</accession>
<dbReference type="Pfam" id="PF14225">
    <property type="entry name" value="MOR2-PAG1_C"/>
    <property type="match status" value="1"/>
</dbReference>
<name>A0ABQ8YNB1_9EUKA</name>
<dbReference type="InterPro" id="IPR039867">
    <property type="entry name" value="Furry/Tao3/Mor2"/>
</dbReference>
<dbReference type="Proteomes" id="UP001150062">
    <property type="component" value="Unassembled WGS sequence"/>
</dbReference>
<keyword evidence="3" id="KW-1185">Reference proteome</keyword>
<reference evidence="2" key="1">
    <citation type="submission" date="2022-08" db="EMBL/GenBank/DDBJ databases">
        <title>Novel sulfate-reducing endosymbionts in the free-living metamonad Anaeramoeba.</title>
        <authorList>
            <person name="Jerlstrom-Hultqvist J."/>
            <person name="Cepicka I."/>
            <person name="Gallot-Lavallee L."/>
            <person name="Salas-Leiva D."/>
            <person name="Curtis B.A."/>
            <person name="Zahonova K."/>
            <person name="Pipaliya S."/>
            <person name="Dacks J."/>
            <person name="Roger A.J."/>
        </authorList>
    </citation>
    <scope>NUCLEOTIDE SEQUENCE</scope>
    <source>
        <strain evidence="2">Schooner1</strain>
    </source>
</reference>
<organism evidence="2 3">
    <name type="scientific">Anaeramoeba flamelloides</name>
    <dbReference type="NCBI Taxonomy" id="1746091"/>
    <lineage>
        <taxon>Eukaryota</taxon>
        <taxon>Metamonada</taxon>
        <taxon>Anaeramoebidae</taxon>
        <taxon>Anaeramoeba</taxon>
    </lineage>
</organism>
<evidence type="ECO:0000313" key="2">
    <source>
        <dbReference type="EMBL" id="KAJ6246012.1"/>
    </source>
</evidence>
<feature type="domain" description="Cell morphogenesis protein C-terminal" evidence="1">
    <location>
        <begin position="235"/>
        <end position="471"/>
    </location>
</feature>
<comment type="caution">
    <text evidence="2">The sequence shown here is derived from an EMBL/GenBank/DDBJ whole genome shotgun (WGS) entry which is preliminary data.</text>
</comment>
<gene>
    <name evidence="2" type="ORF">M0813_19772</name>
</gene>
<dbReference type="PANTHER" id="PTHR12295:SF30">
    <property type="entry name" value="PROTEIN FURRY"/>
    <property type="match status" value="1"/>
</dbReference>
<evidence type="ECO:0000259" key="1">
    <source>
        <dbReference type="Pfam" id="PF14225"/>
    </source>
</evidence>
<dbReference type="InterPro" id="IPR025481">
    <property type="entry name" value="Cell_Morphogen_C"/>
</dbReference>
<dbReference type="EMBL" id="JAOAOG010000140">
    <property type="protein sequence ID" value="KAJ6246012.1"/>
    <property type="molecule type" value="Genomic_DNA"/>
</dbReference>
<sequence length="642" mass="76372">MHNPNQIIQKHSKQLLLNLIIELVINNDGTKQETFKLASNLANQIINYENKGPLWEKEEIYLNFNDCDYDDDFNNNEHKNNINLNYNYKNYFNKDHDPILIKYIKQILKIFNISKNKLKKNWALESIEWMKIINNEKNNNKDKDDDNDDDDDDDDENEYIDKLLSSKSFINAFKLSNEIYCSIQAQIRNEDIEQIILILEYIVNSKNRNSEYLLLILIKTLKIIINRIDSLIIFPQLFWVCSSLLEISNQKTFFLIINLIKKLLNKGIHKIEIQQTVLQAQPFELINNFKGIHNLITKGFLFSNNFDPIIFDLLSICTMIDSPELIGAREKQINLTILLISPYLAQSIIDPKMKRVAFEYLSRLYKVTKLMGKKNIYNVFRKFSKKFFKTKEDFLKTISQTIYKNLQLNEKIEIFNFFLQIIINGSLIYNNDFLIIFEYLFLHTNFIFQNDSFVITKDLLFNFLNLLNQENSNKIILFLQYFFKKIDKNPKEFQISLDKFKNKTSIVKNENKNDQKKLKKTERDHKIKQKGKKMKKNKKMVAKNNNLYLINNYKTFPKILENQLNQPKRKFQINEIDNNFKTETKSSNNKLTKKIEEEIDLKNNSQPKNDNVFFFSEDIYDYGELSDEPDIDLIVNEVLKQI</sequence>
<protein>
    <submittedName>
        <fullName evidence="2">Protein furry</fullName>
    </submittedName>
</protein>
<evidence type="ECO:0000313" key="3">
    <source>
        <dbReference type="Proteomes" id="UP001150062"/>
    </source>
</evidence>